<dbReference type="Proteomes" id="UP000262583">
    <property type="component" value="Chromosome"/>
</dbReference>
<dbReference type="AlphaFoldDB" id="A0A2Z4Y4B0"/>
<proteinExistence type="predicted"/>
<sequence length="53" mass="5793">MGRFLLSLRSIVGIVLSNLEGLIKMTVSKSGGGNQEKKNRYAPSPIALLYSRK</sequence>
<organism evidence="1 2">
    <name type="scientific">Sumerlaea chitinivorans</name>
    <dbReference type="NCBI Taxonomy" id="2250252"/>
    <lineage>
        <taxon>Bacteria</taxon>
        <taxon>Candidatus Sumerlaeota</taxon>
        <taxon>Candidatus Sumerlaeia</taxon>
        <taxon>Candidatus Sumerlaeales</taxon>
        <taxon>Candidatus Sumerlaeaceae</taxon>
        <taxon>Candidatus Sumerlaea</taxon>
    </lineage>
</organism>
<reference evidence="1 2" key="1">
    <citation type="submission" date="2018-05" db="EMBL/GenBank/DDBJ databases">
        <title>A metagenomic window into the 2 km-deep terrestrial subsurface aquifer revealed taxonomically and functionally diverse microbial community comprising novel uncultured bacterial lineages.</title>
        <authorList>
            <person name="Kadnikov V.V."/>
            <person name="Mardanov A.V."/>
            <person name="Beletsky A.V."/>
            <person name="Banks D."/>
            <person name="Pimenov N.V."/>
            <person name="Frank Y.A."/>
            <person name="Karnachuk O.V."/>
            <person name="Ravin N.V."/>
        </authorList>
    </citation>
    <scope>NUCLEOTIDE SEQUENCE [LARGE SCALE GENOMIC DNA]</scope>
    <source>
        <strain evidence="1">BY</strain>
    </source>
</reference>
<protein>
    <submittedName>
        <fullName evidence="1">Uncharacterized protein</fullName>
    </submittedName>
</protein>
<accession>A0A2Z4Y4B0</accession>
<evidence type="ECO:0000313" key="1">
    <source>
        <dbReference type="EMBL" id="AXA35990.1"/>
    </source>
</evidence>
<evidence type="ECO:0000313" key="2">
    <source>
        <dbReference type="Proteomes" id="UP000262583"/>
    </source>
</evidence>
<dbReference type="EMBL" id="CP030759">
    <property type="protein sequence ID" value="AXA35990.1"/>
    <property type="molecule type" value="Genomic_DNA"/>
</dbReference>
<gene>
    <name evidence="1" type="ORF">BRCON_1213</name>
</gene>
<name>A0A2Z4Y4B0_SUMC1</name>
<dbReference type="KEGG" id="schv:BRCON_1213"/>